<keyword evidence="3" id="KW-1185">Reference proteome</keyword>
<gene>
    <name evidence="2" type="ORF">NPIL_312441</name>
</gene>
<dbReference type="AlphaFoldDB" id="A0A8X6NQ12"/>
<dbReference type="OrthoDB" id="8123920at2759"/>
<name>A0A8X6NQ12_NEPPI</name>
<dbReference type="Proteomes" id="UP000887013">
    <property type="component" value="Unassembled WGS sequence"/>
</dbReference>
<evidence type="ECO:0000313" key="3">
    <source>
        <dbReference type="Proteomes" id="UP000887013"/>
    </source>
</evidence>
<sequence length="115" mass="13277">MEQDEVAEWLRRWTANPLGSARRTTRPLQCVRRNAPKNVFCGILRSGIGNPPTSLAMFCRGRRKENYEYSTSTMGRNRSSVRKRVQRKEGKKRTHATRLEKLVKSSGIKSLEEKV</sequence>
<feature type="compositionally biased region" description="Basic residues" evidence="1">
    <location>
        <begin position="79"/>
        <end position="96"/>
    </location>
</feature>
<reference evidence="2" key="1">
    <citation type="submission" date="2020-08" db="EMBL/GenBank/DDBJ databases">
        <title>Multicomponent nature underlies the extraordinary mechanical properties of spider dragline silk.</title>
        <authorList>
            <person name="Kono N."/>
            <person name="Nakamura H."/>
            <person name="Mori M."/>
            <person name="Yoshida Y."/>
            <person name="Ohtoshi R."/>
            <person name="Malay A.D."/>
            <person name="Moran D.A.P."/>
            <person name="Tomita M."/>
            <person name="Numata K."/>
            <person name="Arakawa K."/>
        </authorList>
    </citation>
    <scope>NUCLEOTIDE SEQUENCE</scope>
</reference>
<accession>A0A8X6NQ12</accession>
<feature type="region of interest" description="Disordered" evidence="1">
    <location>
        <begin position="69"/>
        <end position="96"/>
    </location>
</feature>
<comment type="caution">
    <text evidence="2">The sequence shown here is derived from an EMBL/GenBank/DDBJ whole genome shotgun (WGS) entry which is preliminary data.</text>
</comment>
<evidence type="ECO:0000313" key="2">
    <source>
        <dbReference type="EMBL" id="GFT27390.1"/>
    </source>
</evidence>
<organism evidence="2 3">
    <name type="scientific">Nephila pilipes</name>
    <name type="common">Giant wood spider</name>
    <name type="synonym">Nephila maculata</name>
    <dbReference type="NCBI Taxonomy" id="299642"/>
    <lineage>
        <taxon>Eukaryota</taxon>
        <taxon>Metazoa</taxon>
        <taxon>Ecdysozoa</taxon>
        <taxon>Arthropoda</taxon>
        <taxon>Chelicerata</taxon>
        <taxon>Arachnida</taxon>
        <taxon>Araneae</taxon>
        <taxon>Araneomorphae</taxon>
        <taxon>Entelegynae</taxon>
        <taxon>Araneoidea</taxon>
        <taxon>Nephilidae</taxon>
        <taxon>Nephila</taxon>
    </lineage>
</organism>
<feature type="compositionally biased region" description="Polar residues" evidence="1">
    <location>
        <begin position="69"/>
        <end position="78"/>
    </location>
</feature>
<evidence type="ECO:0000256" key="1">
    <source>
        <dbReference type="SAM" id="MobiDB-lite"/>
    </source>
</evidence>
<proteinExistence type="predicted"/>
<dbReference type="EMBL" id="BMAW01060662">
    <property type="protein sequence ID" value="GFT27390.1"/>
    <property type="molecule type" value="Genomic_DNA"/>
</dbReference>
<protein>
    <submittedName>
        <fullName evidence="2">Uncharacterized protein</fullName>
    </submittedName>
</protein>